<protein>
    <recommendedName>
        <fullName evidence="2 8">GTPase Der</fullName>
    </recommendedName>
    <alternativeName>
        <fullName evidence="7 8">GTP-binding protein EngA</fullName>
    </alternativeName>
</protein>
<dbReference type="InterPro" id="IPR015946">
    <property type="entry name" value="KH_dom-like_a/b"/>
</dbReference>
<keyword evidence="4 10" id="KW-0677">Repeat</keyword>
<comment type="similarity">
    <text evidence="1 8 9 10">Belongs to the TRAFAC class TrmE-Era-EngA-EngB-Septin-like GTPase superfamily. EngA (Der) GTPase family.</text>
</comment>
<feature type="domain" description="EngA-type G" evidence="12">
    <location>
        <begin position="15"/>
        <end position="178"/>
    </location>
</feature>
<dbReference type="NCBIfam" id="NF002828">
    <property type="entry name" value="PRK03003.1"/>
    <property type="match status" value="1"/>
</dbReference>
<dbReference type="OrthoDB" id="9805918at2"/>
<evidence type="ECO:0000256" key="9">
    <source>
        <dbReference type="PROSITE-ProRule" id="PRU01049"/>
    </source>
</evidence>
<feature type="binding site" evidence="8">
    <location>
        <begin position="309"/>
        <end position="312"/>
    </location>
    <ligand>
        <name>GTP</name>
        <dbReference type="ChEBI" id="CHEBI:37565"/>
        <label>2</label>
    </ligand>
</feature>
<dbReference type="PIRSF" id="PIRSF006485">
    <property type="entry name" value="GTP-binding_EngA"/>
    <property type="match status" value="1"/>
</dbReference>
<evidence type="ECO:0000313" key="13">
    <source>
        <dbReference type="EMBL" id="ABK53005.1"/>
    </source>
</evidence>
<dbReference type="STRING" id="351607.Acel_1233"/>
<dbReference type="GO" id="GO:0043022">
    <property type="term" value="F:ribosome binding"/>
    <property type="evidence" value="ECO:0007669"/>
    <property type="project" value="TreeGrafter"/>
</dbReference>
<evidence type="ECO:0000256" key="6">
    <source>
        <dbReference type="ARBA" id="ARBA00023134"/>
    </source>
</evidence>
<keyword evidence="3 8" id="KW-0690">Ribosome biogenesis</keyword>
<dbReference type="EMBL" id="CP000481">
    <property type="protein sequence ID" value="ABK53005.1"/>
    <property type="molecule type" value="Genomic_DNA"/>
</dbReference>
<sequence>MSSVASASDETVRVPIVAVVGRPNVGKSTLVNRIVGRRQAIVEDVPGVTRDRVSYEVTWSGRRFTIVDTGGWQPGAGGLSARVTAQAELAVAAADLVLFVVDATVGITETDAAVAKLLRRGDKPVLLVANKVDSAAGELDTGELWSLGLGQPYTVSALHGRGSGDLLDAVITALPSSGAGGEPETAPDAPRRVAIVGRPNVGKSSLLNRLAGEERALVDAVSGTTRDPVDAIVRIGDRRWRVVDTAGLRRRMRDAVGAEFYAGLRTDQAIRDAEAAVVLLDAAEPITEQDVRIVQKVIDAGRALVLAFNKWDAVDADRRLALAREIETELGHVGWAPRLNISARTGRGVEKLAAALETALAGWEQRVPTARLNAWLSELVAARPHPVRGGRQPRPLFATQASTRPPRIVLFTSGELEPTYMRFLERRLRETFGFPGTPIDLSVRARQPRTRRRSRGQR</sequence>
<feature type="domain" description="EngA-type G" evidence="12">
    <location>
        <begin position="191"/>
        <end position="364"/>
    </location>
</feature>
<feature type="binding site" evidence="8">
    <location>
        <begin position="68"/>
        <end position="72"/>
    </location>
    <ligand>
        <name>GTP</name>
        <dbReference type="ChEBI" id="CHEBI:37565"/>
        <label>1</label>
    </ligand>
</feature>
<feature type="binding site" evidence="8">
    <location>
        <begin position="130"/>
        <end position="133"/>
    </location>
    <ligand>
        <name>GTP</name>
        <dbReference type="ChEBI" id="CHEBI:37565"/>
        <label>1</label>
    </ligand>
</feature>
<dbReference type="InterPro" id="IPR032859">
    <property type="entry name" value="KH_dom-like"/>
</dbReference>
<dbReference type="InParanoid" id="A0LU95"/>
<dbReference type="Gene3D" id="3.30.300.20">
    <property type="match status" value="1"/>
</dbReference>
<dbReference type="PANTHER" id="PTHR43834:SF6">
    <property type="entry name" value="GTPASE DER"/>
    <property type="match status" value="1"/>
</dbReference>
<keyword evidence="14" id="KW-1185">Reference proteome</keyword>
<dbReference type="HOGENOM" id="CLU_016077_6_2_11"/>
<evidence type="ECO:0000256" key="2">
    <source>
        <dbReference type="ARBA" id="ARBA00020953"/>
    </source>
</evidence>
<feature type="region of interest" description="Disordered" evidence="11">
    <location>
        <begin position="439"/>
        <end position="458"/>
    </location>
</feature>
<dbReference type="GO" id="GO:0005525">
    <property type="term" value="F:GTP binding"/>
    <property type="evidence" value="ECO:0007669"/>
    <property type="project" value="UniProtKB-UniRule"/>
</dbReference>
<evidence type="ECO:0000256" key="5">
    <source>
        <dbReference type="ARBA" id="ARBA00022741"/>
    </source>
</evidence>
<evidence type="ECO:0000256" key="7">
    <source>
        <dbReference type="ARBA" id="ARBA00032345"/>
    </source>
</evidence>
<comment type="function">
    <text evidence="8 10">GTPase that plays an essential role in the late steps of ribosome biogenesis.</text>
</comment>
<keyword evidence="6 8" id="KW-0342">GTP-binding</keyword>
<feature type="binding site" evidence="8">
    <location>
        <begin position="197"/>
        <end position="204"/>
    </location>
    <ligand>
        <name>GTP</name>
        <dbReference type="ChEBI" id="CHEBI:37565"/>
        <label>2</label>
    </ligand>
</feature>
<dbReference type="InterPro" id="IPR031166">
    <property type="entry name" value="G_ENGA"/>
</dbReference>
<proteinExistence type="inferred from homology"/>
<feature type="binding site" evidence="8">
    <location>
        <begin position="244"/>
        <end position="248"/>
    </location>
    <ligand>
        <name>GTP</name>
        <dbReference type="ChEBI" id="CHEBI:37565"/>
        <label>2</label>
    </ligand>
</feature>
<evidence type="ECO:0000256" key="10">
    <source>
        <dbReference type="RuleBase" id="RU004481"/>
    </source>
</evidence>
<dbReference type="SMART" id="SM00382">
    <property type="entry name" value="AAA"/>
    <property type="match status" value="2"/>
</dbReference>
<keyword evidence="5 8" id="KW-0547">Nucleotide-binding</keyword>
<dbReference type="eggNOG" id="COG1160">
    <property type="taxonomic scope" value="Bacteria"/>
</dbReference>
<evidence type="ECO:0000256" key="1">
    <source>
        <dbReference type="ARBA" id="ARBA00008279"/>
    </source>
</evidence>
<dbReference type="CDD" id="cd01895">
    <property type="entry name" value="EngA2"/>
    <property type="match status" value="1"/>
</dbReference>
<evidence type="ECO:0000256" key="4">
    <source>
        <dbReference type="ARBA" id="ARBA00022737"/>
    </source>
</evidence>
<evidence type="ECO:0000256" key="3">
    <source>
        <dbReference type="ARBA" id="ARBA00022517"/>
    </source>
</evidence>
<dbReference type="Gene3D" id="3.40.50.300">
    <property type="entry name" value="P-loop containing nucleotide triphosphate hydrolases"/>
    <property type="match status" value="2"/>
</dbReference>
<dbReference type="InterPro" id="IPR027417">
    <property type="entry name" value="P-loop_NTPase"/>
</dbReference>
<dbReference type="PRINTS" id="PR00326">
    <property type="entry name" value="GTP1OBG"/>
</dbReference>
<dbReference type="CDD" id="cd01894">
    <property type="entry name" value="EngA1"/>
    <property type="match status" value="1"/>
</dbReference>
<accession>A0LU95</accession>
<dbReference type="Pfam" id="PF01926">
    <property type="entry name" value="MMR_HSR1"/>
    <property type="match status" value="2"/>
</dbReference>
<dbReference type="InterPro" id="IPR005225">
    <property type="entry name" value="Small_GTP-bd"/>
</dbReference>
<dbReference type="RefSeq" id="WP_011720068.1">
    <property type="nucleotide sequence ID" value="NC_008578.1"/>
</dbReference>
<name>A0LU95_ACIC1</name>
<evidence type="ECO:0000256" key="11">
    <source>
        <dbReference type="SAM" id="MobiDB-lite"/>
    </source>
</evidence>
<dbReference type="InterPro" id="IPR016484">
    <property type="entry name" value="GTPase_Der"/>
</dbReference>
<dbReference type="InterPro" id="IPR003593">
    <property type="entry name" value="AAA+_ATPase"/>
</dbReference>
<dbReference type="InterPro" id="IPR006073">
    <property type="entry name" value="GTP-bd"/>
</dbReference>
<dbReference type="GO" id="GO:0042254">
    <property type="term" value="P:ribosome biogenesis"/>
    <property type="evidence" value="ECO:0007669"/>
    <property type="project" value="UniProtKB-KW"/>
</dbReference>
<dbReference type="FunFam" id="3.40.50.300:FF:000057">
    <property type="entry name" value="GTPase Der"/>
    <property type="match status" value="1"/>
</dbReference>
<evidence type="ECO:0000256" key="8">
    <source>
        <dbReference type="HAMAP-Rule" id="MF_00195"/>
    </source>
</evidence>
<dbReference type="KEGG" id="ace:Acel_1233"/>
<dbReference type="FunCoup" id="A0LU95">
    <property type="interactions" value="141"/>
</dbReference>
<gene>
    <name evidence="8" type="primary">der</name>
    <name evidence="13" type="ordered locus">Acel_1233</name>
</gene>
<evidence type="ECO:0000259" key="12">
    <source>
        <dbReference type="PROSITE" id="PS51712"/>
    </source>
</evidence>
<reference evidence="13 14" key="1">
    <citation type="journal article" date="2009" name="Genome Res.">
        <title>Complete genome of the cellulolytic thermophile Acidothermus cellulolyticus 11B provides insights into its ecophysiological and evolutionary adaptations.</title>
        <authorList>
            <person name="Barabote R.D."/>
            <person name="Xie G."/>
            <person name="Leu D.H."/>
            <person name="Normand P."/>
            <person name="Necsulea A."/>
            <person name="Daubin V."/>
            <person name="Medigue C."/>
            <person name="Adney W.S."/>
            <person name="Xu X.C."/>
            <person name="Lapidus A."/>
            <person name="Parales R.E."/>
            <person name="Detter C."/>
            <person name="Pujic P."/>
            <person name="Bruce D."/>
            <person name="Lavire C."/>
            <person name="Challacombe J.F."/>
            <person name="Brettin T.S."/>
            <person name="Berry A.M."/>
        </authorList>
    </citation>
    <scope>NUCLEOTIDE SEQUENCE [LARGE SCALE GENOMIC DNA]</scope>
    <source>
        <strain evidence="14">ATCC 43068 / DSM 8971 / 11B</strain>
    </source>
</reference>
<dbReference type="AlphaFoldDB" id="A0LU95"/>
<organism evidence="13 14">
    <name type="scientific">Acidothermus cellulolyticus (strain ATCC 43068 / DSM 8971 / 11B)</name>
    <dbReference type="NCBI Taxonomy" id="351607"/>
    <lineage>
        <taxon>Bacteria</taxon>
        <taxon>Bacillati</taxon>
        <taxon>Actinomycetota</taxon>
        <taxon>Actinomycetes</taxon>
        <taxon>Acidothermales</taxon>
        <taxon>Acidothermaceae</taxon>
        <taxon>Acidothermus</taxon>
    </lineage>
</organism>
<dbReference type="NCBIfam" id="TIGR00231">
    <property type="entry name" value="small_GTP"/>
    <property type="match status" value="2"/>
</dbReference>
<comment type="subunit">
    <text evidence="8">Associates with the 50S ribosomal subunit.</text>
</comment>
<evidence type="ECO:0000313" key="14">
    <source>
        <dbReference type="Proteomes" id="UP000008221"/>
    </source>
</evidence>
<dbReference type="Proteomes" id="UP000008221">
    <property type="component" value="Chromosome"/>
</dbReference>
<dbReference type="PROSITE" id="PS51712">
    <property type="entry name" value="G_ENGA"/>
    <property type="match status" value="2"/>
</dbReference>
<dbReference type="Pfam" id="PF14714">
    <property type="entry name" value="KH_dom-like"/>
    <property type="match status" value="1"/>
</dbReference>
<dbReference type="FunFam" id="3.30.300.20:FF:000004">
    <property type="entry name" value="GTPase Der"/>
    <property type="match status" value="1"/>
</dbReference>
<feature type="binding site" evidence="8">
    <location>
        <begin position="21"/>
        <end position="28"/>
    </location>
    <ligand>
        <name>GTP</name>
        <dbReference type="ChEBI" id="CHEBI:37565"/>
        <label>1</label>
    </ligand>
</feature>
<dbReference type="PANTHER" id="PTHR43834">
    <property type="entry name" value="GTPASE DER"/>
    <property type="match status" value="1"/>
</dbReference>
<dbReference type="HAMAP" id="MF_00195">
    <property type="entry name" value="GTPase_Der"/>
    <property type="match status" value="1"/>
</dbReference>
<dbReference type="SUPFAM" id="SSF52540">
    <property type="entry name" value="P-loop containing nucleoside triphosphate hydrolases"/>
    <property type="match status" value="2"/>
</dbReference>
<feature type="compositionally biased region" description="Basic residues" evidence="11">
    <location>
        <begin position="446"/>
        <end position="458"/>
    </location>
</feature>
<dbReference type="NCBIfam" id="TIGR03594">
    <property type="entry name" value="GTPase_EngA"/>
    <property type="match status" value="1"/>
</dbReference>